<dbReference type="InterPro" id="IPR011990">
    <property type="entry name" value="TPR-like_helical_dom_sf"/>
</dbReference>
<keyword evidence="1" id="KW-0808">Transferase</keyword>
<dbReference type="AlphaFoldDB" id="A0AA88GRQ6"/>
<reference evidence="6 7" key="1">
    <citation type="journal article" date="2018" name="BMC Genomics">
        <title>The genome of Naegleria lovaniensis, the basis for a comparative approach to unravel pathogenicity factors of the human pathogenic amoeba N. fowleri.</title>
        <authorList>
            <person name="Liechti N."/>
            <person name="Schurch N."/>
            <person name="Bruggmann R."/>
            <person name="Wittwer M."/>
        </authorList>
    </citation>
    <scope>NUCLEOTIDE SEQUENCE [LARGE SCALE GENOMIC DNA]</scope>
    <source>
        <strain evidence="6 7">ATCC 30569</strain>
    </source>
</reference>
<evidence type="ECO:0000256" key="1">
    <source>
        <dbReference type="ARBA" id="ARBA00022679"/>
    </source>
</evidence>
<keyword evidence="7" id="KW-1185">Reference proteome</keyword>
<protein>
    <recommendedName>
        <fullName evidence="5">Protein kinase domain-containing protein</fullName>
    </recommendedName>
</protein>
<keyword evidence="4" id="KW-0067">ATP-binding</keyword>
<evidence type="ECO:0000256" key="3">
    <source>
        <dbReference type="ARBA" id="ARBA00022777"/>
    </source>
</evidence>
<comment type="caution">
    <text evidence="6">The sequence shown here is derived from an EMBL/GenBank/DDBJ whole genome shotgun (WGS) entry which is preliminary data.</text>
</comment>
<name>A0AA88GRQ6_NAELO</name>
<dbReference type="CDD" id="cd00180">
    <property type="entry name" value="PKc"/>
    <property type="match status" value="1"/>
</dbReference>
<dbReference type="PANTHER" id="PTHR43671">
    <property type="entry name" value="SERINE/THREONINE-PROTEIN KINASE NEK"/>
    <property type="match status" value="1"/>
</dbReference>
<evidence type="ECO:0000313" key="7">
    <source>
        <dbReference type="Proteomes" id="UP000816034"/>
    </source>
</evidence>
<evidence type="ECO:0000256" key="2">
    <source>
        <dbReference type="ARBA" id="ARBA00022741"/>
    </source>
</evidence>
<evidence type="ECO:0000313" key="6">
    <source>
        <dbReference type="EMBL" id="KAG2385817.1"/>
    </source>
</evidence>
<gene>
    <name evidence="6" type="ORF">C9374_002966</name>
</gene>
<keyword evidence="3" id="KW-0418">Kinase</keyword>
<dbReference type="Pfam" id="PF00069">
    <property type="entry name" value="Pkinase"/>
    <property type="match status" value="1"/>
</dbReference>
<dbReference type="RefSeq" id="XP_044549810.1">
    <property type="nucleotide sequence ID" value="XM_044692441.1"/>
</dbReference>
<dbReference type="SUPFAM" id="SSF56112">
    <property type="entry name" value="Protein kinase-like (PK-like)"/>
    <property type="match status" value="1"/>
</dbReference>
<dbReference type="EMBL" id="PYSW02000017">
    <property type="protein sequence ID" value="KAG2385817.1"/>
    <property type="molecule type" value="Genomic_DNA"/>
</dbReference>
<dbReference type="Gene3D" id="1.25.40.10">
    <property type="entry name" value="Tetratricopeptide repeat domain"/>
    <property type="match status" value="1"/>
</dbReference>
<accession>A0AA88GRQ6</accession>
<dbReference type="InterPro" id="IPR011009">
    <property type="entry name" value="Kinase-like_dom_sf"/>
</dbReference>
<dbReference type="InterPro" id="IPR000719">
    <property type="entry name" value="Prot_kinase_dom"/>
</dbReference>
<sequence>MINSSDHRAVTDTSSMFHPHTAYHENTTNFPPQLRSRFHSPILIGHGTFAKVYKCQDTSRSHQWIALRVVQCAPEETEIIQAEHDACLFLQRNDVACDYLVPILDIIELNPFCLAIVMPLYEYGDLEHFISELVLKKQQQQHTPMGYYVLILQIMIQLTIALNIVHRQGHCHCDLSLKNIFVKHYDDKLQQVQIVLGDFGMVLSTENTLTLSQRRGTLEYLPPDALHERRYSPKTDYWSLGVVLFKLLFPNSVNSISICNLAAECGTSMTMSNPLRHSMTSVHAPSGHPFMNPMIPVEQQWEFLLSQTVFQATQKEGMNFTPEIRSSSNMDPASVHFHSFHHPPHFNNQMDSMNFHQCLHVLLCQILGALLRYKREERMNTINVLELLGLCASLLCFQDDYKLIPISKWNASPMKRFFQTCKTIQQGIDLLKDPYFHRIKKHLTHAEKIFESIKSTNSSDSCTGHLLEQFLAIYHIQQQQYEQALDHLEKSLKAIKNPITLSLKYSCMMQLGSHHFNTVIDGFTDLIQRVGPHPMFFFQRAMMYCRSNDRQDILKGIQDLRMARQLCPESLAIHYVLASIYSGIGEISQLKQVLLDMMSVFRGQEETNDALKFVASIMNRECGEFQNALNYATPLARKYRNSPLYILCAQLFKYLRNDKMSRLYISMALQVEPTCTLAHRFKLQTLMYFNALLSDQKLAEQQWRELTNTKKETISMFPVEVLPLFPDGSPYVIVPMALLLNDKPPASSDSTFTNFGNPLWMTNYNHSFQPSNSQFHASHASSSWMQPPSSSFIHTLNQNPYMAFQNPQQVHQNFQYPPNVTQSHVSWMQPQTHHPTMNHNHSFHSLMPSSSLLMTTPGMNSTSPSPLMDSMNGSPIQGVQPVSSRPSSSPLLTRKIIIRKMESNAKYFLNLEASEWTCIKQVLLKVNQLLQQRALELNMEHVERVSLMDETQKSIITDSSQLFENVTYVALTRAQQLELEQ</sequence>
<evidence type="ECO:0000259" key="5">
    <source>
        <dbReference type="PROSITE" id="PS50011"/>
    </source>
</evidence>
<dbReference type="Gene3D" id="1.10.510.10">
    <property type="entry name" value="Transferase(Phosphotransferase) domain 1"/>
    <property type="match status" value="1"/>
</dbReference>
<dbReference type="Proteomes" id="UP000816034">
    <property type="component" value="Unassembled WGS sequence"/>
</dbReference>
<organism evidence="6 7">
    <name type="scientific">Naegleria lovaniensis</name>
    <name type="common">Amoeba</name>
    <dbReference type="NCBI Taxonomy" id="51637"/>
    <lineage>
        <taxon>Eukaryota</taxon>
        <taxon>Discoba</taxon>
        <taxon>Heterolobosea</taxon>
        <taxon>Tetramitia</taxon>
        <taxon>Eutetramitia</taxon>
        <taxon>Vahlkampfiidae</taxon>
        <taxon>Naegleria</taxon>
    </lineage>
</organism>
<evidence type="ECO:0000256" key="4">
    <source>
        <dbReference type="ARBA" id="ARBA00022840"/>
    </source>
</evidence>
<dbReference type="PANTHER" id="PTHR43671:SF92">
    <property type="entry name" value="SERINE_THREONINE-PROTEIN KINASE NEK10"/>
    <property type="match status" value="1"/>
</dbReference>
<dbReference type="GeneID" id="68095421"/>
<keyword evidence="2" id="KW-0547">Nucleotide-binding</keyword>
<dbReference type="PROSITE" id="PS50011">
    <property type="entry name" value="PROTEIN_KINASE_DOM"/>
    <property type="match status" value="1"/>
</dbReference>
<dbReference type="SUPFAM" id="SSF48452">
    <property type="entry name" value="TPR-like"/>
    <property type="match status" value="1"/>
</dbReference>
<dbReference type="InterPro" id="IPR050660">
    <property type="entry name" value="NEK_Ser/Thr_kinase"/>
</dbReference>
<feature type="domain" description="Protein kinase" evidence="5">
    <location>
        <begin position="38"/>
        <end position="395"/>
    </location>
</feature>
<dbReference type="GO" id="GO:0004674">
    <property type="term" value="F:protein serine/threonine kinase activity"/>
    <property type="evidence" value="ECO:0007669"/>
    <property type="project" value="TreeGrafter"/>
</dbReference>
<dbReference type="GO" id="GO:0005524">
    <property type="term" value="F:ATP binding"/>
    <property type="evidence" value="ECO:0007669"/>
    <property type="project" value="UniProtKB-KW"/>
</dbReference>
<proteinExistence type="predicted"/>